<dbReference type="AlphaFoldDB" id="A0A1H0IFH6"/>
<proteinExistence type="predicted"/>
<sequence>MNAVTQLAVSVQGFLADGGNSPSDVNQTTGKGPEWGEAAPVGLLVIVLLCVAVYFLVKSLNRNIRKVPESFSTVGTPGAEADGPRTEPSTTGADADPAPPAGSS</sequence>
<dbReference type="RefSeq" id="WP_090474417.1">
    <property type="nucleotide sequence ID" value="NZ_LT629710.1"/>
</dbReference>
<gene>
    <name evidence="3" type="ORF">SAMN04515671_0483</name>
</gene>
<accession>A0A1H0IFH6</accession>
<keyword evidence="2" id="KW-0472">Membrane</keyword>
<dbReference type="Proteomes" id="UP000198741">
    <property type="component" value="Chromosome I"/>
</dbReference>
<dbReference type="EMBL" id="LT629710">
    <property type="protein sequence ID" value="SDO30096.1"/>
    <property type="molecule type" value="Genomic_DNA"/>
</dbReference>
<dbReference type="STRING" id="1090615.SAMN04515671_0483"/>
<feature type="region of interest" description="Disordered" evidence="1">
    <location>
        <begin position="68"/>
        <end position="104"/>
    </location>
</feature>
<keyword evidence="2" id="KW-0812">Transmembrane</keyword>
<evidence type="ECO:0000256" key="2">
    <source>
        <dbReference type="SAM" id="Phobius"/>
    </source>
</evidence>
<dbReference type="OrthoDB" id="4775389at2"/>
<keyword evidence="2" id="KW-1133">Transmembrane helix</keyword>
<reference evidence="3 4" key="1">
    <citation type="submission" date="2016-10" db="EMBL/GenBank/DDBJ databases">
        <authorList>
            <person name="de Groot N.N."/>
        </authorList>
    </citation>
    <scope>NUCLEOTIDE SEQUENCE [LARGE SCALE GENOMIC DNA]</scope>
    <source>
        <strain evidence="4">P4-7,KCTC 19426,CECT 7604</strain>
    </source>
</reference>
<protein>
    <submittedName>
        <fullName evidence="3">Uncharacterized protein</fullName>
    </submittedName>
</protein>
<keyword evidence="4" id="KW-1185">Reference proteome</keyword>
<evidence type="ECO:0000313" key="3">
    <source>
        <dbReference type="EMBL" id="SDO30096.1"/>
    </source>
</evidence>
<organism evidence="3 4">
    <name type="scientific">Nakamurella panacisegetis</name>
    <dbReference type="NCBI Taxonomy" id="1090615"/>
    <lineage>
        <taxon>Bacteria</taxon>
        <taxon>Bacillati</taxon>
        <taxon>Actinomycetota</taxon>
        <taxon>Actinomycetes</taxon>
        <taxon>Nakamurellales</taxon>
        <taxon>Nakamurellaceae</taxon>
        <taxon>Nakamurella</taxon>
    </lineage>
</organism>
<evidence type="ECO:0000256" key="1">
    <source>
        <dbReference type="SAM" id="MobiDB-lite"/>
    </source>
</evidence>
<feature type="transmembrane region" description="Helical" evidence="2">
    <location>
        <begin position="38"/>
        <end position="57"/>
    </location>
</feature>
<name>A0A1H0IFH6_9ACTN</name>
<evidence type="ECO:0000313" key="4">
    <source>
        <dbReference type="Proteomes" id="UP000198741"/>
    </source>
</evidence>